<dbReference type="Gene3D" id="3.40.50.720">
    <property type="entry name" value="NAD(P)-binding Rossmann-like Domain"/>
    <property type="match status" value="1"/>
</dbReference>
<evidence type="ECO:0000256" key="2">
    <source>
        <dbReference type="ARBA" id="ARBA00023002"/>
    </source>
</evidence>
<accession>A0A8B6XBJ0</accession>
<protein>
    <submittedName>
        <fullName evidence="4">SDR family NAD(P)-dependent oxidoreductase</fullName>
        <ecNumber evidence="4">1.1.1.-</ecNumber>
    </submittedName>
</protein>
<dbReference type="SUPFAM" id="SSF51735">
    <property type="entry name" value="NAD(P)-binding Rossmann-fold domains"/>
    <property type="match status" value="1"/>
</dbReference>
<evidence type="ECO:0000256" key="1">
    <source>
        <dbReference type="ARBA" id="ARBA00006484"/>
    </source>
</evidence>
<reference evidence="4" key="1">
    <citation type="journal article" date="1995" name="Biochemistry">
        <title>Short-chain dehydrogenases/reductases (SDR).</title>
        <authorList>
            <person name="Jornvall H."/>
            <person name="Persson B."/>
            <person name="Krook M."/>
            <person name="Atrian S."/>
            <person name="Gonzalez-Duarte R."/>
            <person name="Jeffery J."/>
            <person name="Ghosh D."/>
        </authorList>
    </citation>
    <scope>NUCLEOTIDE SEQUENCE</scope>
</reference>
<dbReference type="InterPro" id="IPR051122">
    <property type="entry name" value="SDR_DHRS6-like"/>
</dbReference>
<proteinExistence type="inferred from homology"/>
<dbReference type="EC" id="1.1.1.-" evidence="4"/>
<keyword evidence="2" id="KW-0560">Oxidoreductase</keyword>
<dbReference type="PRINTS" id="PR00081">
    <property type="entry name" value="GDHRDH"/>
</dbReference>
<keyword evidence="3" id="KW-1185">Reference proteome</keyword>
<dbReference type="Proteomes" id="UP000675920">
    <property type="component" value="Unplaced"/>
</dbReference>
<comment type="similarity">
    <text evidence="1">Belongs to the short-chain dehydrogenases/reductases (SDR) family.</text>
</comment>
<reference evidence="4" key="3">
    <citation type="journal article" date="2008" name="Cell. Mol. Life Sci.">
        <title>Medium- and short-chain dehydrogenase/reductase gene and protein families : the SDR superfamily: functional and structural diversity within a family of metabolic and regulatory enzymes.</title>
        <authorList>
            <person name="Kavanagh K.L."/>
            <person name="Jornvall H."/>
            <person name="Persson B."/>
            <person name="Oppermann U."/>
        </authorList>
    </citation>
    <scope>NUCLEOTIDE SEQUENCE</scope>
</reference>
<dbReference type="Pfam" id="PF13561">
    <property type="entry name" value="adh_short_C2"/>
    <property type="match status" value="1"/>
</dbReference>
<dbReference type="PANTHER" id="PTHR43477:SF1">
    <property type="entry name" value="DIHYDROANTICAPSIN 7-DEHYDROGENASE"/>
    <property type="match status" value="1"/>
</dbReference>
<reference evidence="4" key="2">
    <citation type="journal article" date="2003" name="Chem. Biol. Interact.">
        <title>Short-chain dehydrogenases/reductases (SDR): the 2002 update.</title>
        <authorList>
            <person name="Oppermann U."/>
            <person name="Filling C."/>
            <person name="Hult M."/>
            <person name="Shafqat N."/>
            <person name="Wu X."/>
            <person name="Lindh M."/>
            <person name="Shafqat J."/>
            <person name="Nordling E."/>
            <person name="Kallberg Y."/>
            <person name="Persson B."/>
            <person name="Jornvall H."/>
        </authorList>
    </citation>
    <scope>NUCLEOTIDE SEQUENCE</scope>
</reference>
<dbReference type="CDD" id="cd05233">
    <property type="entry name" value="SDR_c"/>
    <property type="match status" value="1"/>
</dbReference>
<sequence length="291" mass="29353">MTALAGGKGGEAGDAGCGRGRARELAVLVGASGAFGAAITRRLLGAGLDVVAVGRRASALDELRMRLRDEAGAAGDGGTDGPATGHAAAGELIACAADIGDDAAIDAIRASLDRPVRMLVHGPGVAVAGGILDAPTSALVDAVNLKCGGLIRLVRAADDRLARGARIVAIGGHYGFEPSAYAAAPGIANAALVNLVRQLSLVYGARGITAHLVAPGPADTERLRRVATERARQRGIALDDVLDEMRAESSTGTFTTPEQVAWAVGMLLDPAADAMTGSTLMLDSGRRRGLP</sequence>
<dbReference type="InterPro" id="IPR036291">
    <property type="entry name" value="NAD(P)-bd_dom_sf"/>
</dbReference>
<organism evidence="3 4">
    <name type="scientific">Derxia gummosa DSM 723</name>
    <dbReference type="NCBI Taxonomy" id="1121388"/>
    <lineage>
        <taxon>Bacteria</taxon>
        <taxon>Pseudomonadati</taxon>
        <taxon>Pseudomonadota</taxon>
        <taxon>Betaproteobacteria</taxon>
        <taxon>Burkholderiales</taxon>
        <taxon>Alcaligenaceae</taxon>
        <taxon>Derxia</taxon>
    </lineage>
</organism>
<dbReference type="GO" id="GO:0016491">
    <property type="term" value="F:oxidoreductase activity"/>
    <property type="evidence" value="ECO:0007669"/>
    <property type="project" value="UniProtKB-KW"/>
</dbReference>
<dbReference type="OrthoDB" id="8665216at2"/>
<reference evidence="4" key="5">
    <citation type="submission" date="2025-08" db="UniProtKB">
        <authorList>
            <consortium name="RefSeq"/>
        </authorList>
    </citation>
    <scope>IDENTIFICATION</scope>
</reference>
<name>A0A8B6XBJ0_9BURK</name>
<reference evidence="4" key="4">
    <citation type="journal article" date="2008" name="Cell. Mol. Life Sci.">
        <title>Medium- and short-chain dehydrogenase/reductase gene and protein families : Structure-function relationships in short-chain alcohol dehydrogenases.</title>
        <authorList>
            <person name="Ladenstein R."/>
            <person name="Winberg J.O."/>
            <person name="Benach J."/>
        </authorList>
    </citation>
    <scope>NUCLEOTIDE SEQUENCE</scope>
</reference>
<evidence type="ECO:0000313" key="4">
    <source>
        <dbReference type="RefSeq" id="WP_084545014.1"/>
    </source>
</evidence>
<dbReference type="PANTHER" id="PTHR43477">
    <property type="entry name" value="DIHYDROANTICAPSIN 7-DEHYDROGENASE"/>
    <property type="match status" value="1"/>
</dbReference>
<dbReference type="RefSeq" id="WP_084545014.1">
    <property type="nucleotide sequence ID" value="NZ_AXWS01000013.1"/>
</dbReference>
<dbReference type="InterPro" id="IPR002347">
    <property type="entry name" value="SDR_fam"/>
</dbReference>
<dbReference type="AlphaFoldDB" id="A0A8B6XBJ0"/>
<evidence type="ECO:0000313" key="3">
    <source>
        <dbReference type="Proteomes" id="UP000675920"/>
    </source>
</evidence>